<feature type="compositionally biased region" description="Low complexity" evidence="2">
    <location>
        <begin position="129"/>
        <end position="148"/>
    </location>
</feature>
<evidence type="ECO:0000313" key="3">
    <source>
        <dbReference type="EMBL" id="GFS32018.1"/>
    </source>
</evidence>
<dbReference type="Proteomes" id="UP000585474">
    <property type="component" value="Unassembled WGS sequence"/>
</dbReference>
<evidence type="ECO:0000313" key="4">
    <source>
        <dbReference type="Proteomes" id="UP000585474"/>
    </source>
</evidence>
<feature type="region of interest" description="Disordered" evidence="2">
    <location>
        <begin position="126"/>
        <end position="152"/>
    </location>
</feature>
<feature type="region of interest" description="Disordered" evidence="2">
    <location>
        <begin position="1"/>
        <end position="37"/>
    </location>
</feature>
<name>A0A7J0DC13_9ERIC</name>
<reference evidence="4" key="1">
    <citation type="submission" date="2019-07" db="EMBL/GenBank/DDBJ databases">
        <title>De Novo Assembly of kiwifruit Actinidia rufa.</title>
        <authorList>
            <person name="Sugita-Konishi S."/>
            <person name="Sato K."/>
            <person name="Mori E."/>
            <person name="Abe Y."/>
            <person name="Kisaki G."/>
            <person name="Hamano K."/>
            <person name="Suezawa K."/>
            <person name="Otani M."/>
            <person name="Fukuda T."/>
            <person name="Manabe T."/>
            <person name="Gomi K."/>
            <person name="Tabuchi M."/>
            <person name="Akimitsu K."/>
            <person name="Kataoka I."/>
        </authorList>
    </citation>
    <scope>NUCLEOTIDE SEQUENCE [LARGE SCALE GENOMIC DNA]</scope>
    <source>
        <strain evidence="4">cv. Fuchu</strain>
    </source>
</reference>
<evidence type="ECO:0000256" key="2">
    <source>
        <dbReference type="SAM" id="MobiDB-lite"/>
    </source>
</evidence>
<accession>A0A7J0DC13</accession>
<comment type="caution">
    <text evidence="3">The sequence shown here is derived from an EMBL/GenBank/DDBJ whole genome shotgun (WGS) entry which is preliminary data.</text>
</comment>
<gene>
    <name evidence="3" type="ORF">Acr_00g0020440</name>
</gene>
<keyword evidence="4" id="KW-1185">Reference proteome</keyword>
<dbReference type="OrthoDB" id="685909at2759"/>
<feature type="coiled-coil region" evidence="1">
    <location>
        <begin position="338"/>
        <end position="365"/>
    </location>
</feature>
<feature type="compositionally biased region" description="Acidic residues" evidence="2">
    <location>
        <begin position="423"/>
        <end position="442"/>
    </location>
</feature>
<sequence length="451" mass="50160">MADKVTRLPSSPREDLPSPEGSPSIDAPPPLERETNTMTHGELDHLRESCSFPSSIQIRLPEVDKTIMSTCSGRRVSSTQWCYGNITSSPLSPIEFRNLFDLFKYPKPDSGWLYFKARPMKTLLKGYPNNVKGGRRNSSSSRGTTKSSPQGYLEKLGFQGSQDYGAPQSFALDFRNIAASGRDNAEDKSAGSAAQVVGDEVSPTILEMTLLSYVKEDQFEEEARLDDRGIQACHPGNKCLEEGAHATAKSKGTSSKAARLNVSMLDNPAMAEKLLEGVIPPADKEEVEKLDLDRAILKFFHIISQAMVLRSSLARLGREIREEAMTQQALGLFWLRAVEELKKTNEDHDAAVARFEKEVADLKDKSVLAKKSAIEEYKSSDDFQEVVEQVTSKYFGEGFNLYKKQIGRLHPDLDIQDMGIDAELTEEEEEEEEKGEEGEEKGEIDNSISPH</sequence>
<dbReference type="EMBL" id="BJWL01000156">
    <property type="protein sequence ID" value="GFS32018.1"/>
    <property type="molecule type" value="Genomic_DNA"/>
</dbReference>
<keyword evidence="1" id="KW-0175">Coiled coil</keyword>
<feature type="region of interest" description="Disordered" evidence="2">
    <location>
        <begin position="419"/>
        <end position="451"/>
    </location>
</feature>
<protein>
    <submittedName>
        <fullName evidence="3">Uncharacterized protein</fullName>
    </submittedName>
</protein>
<proteinExistence type="predicted"/>
<feature type="compositionally biased region" description="Basic and acidic residues" evidence="2">
    <location>
        <begin position="1"/>
        <end position="16"/>
    </location>
</feature>
<evidence type="ECO:0000256" key="1">
    <source>
        <dbReference type="SAM" id="Coils"/>
    </source>
</evidence>
<dbReference type="AlphaFoldDB" id="A0A7J0DC13"/>
<organism evidence="3 4">
    <name type="scientific">Actinidia rufa</name>
    <dbReference type="NCBI Taxonomy" id="165716"/>
    <lineage>
        <taxon>Eukaryota</taxon>
        <taxon>Viridiplantae</taxon>
        <taxon>Streptophyta</taxon>
        <taxon>Embryophyta</taxon>
        <taxon>Tracheophyta</taxon>
        <taxon>Spermatophyta</taxon>
        <taxon>Magnoliopsida</taxon>
        <taxon>eudicotyledons</taxon>
        <taxon>Gunneridae</taxon>
        <taxon>Pentapetalae</taxon>
        <taxon>asterids</taxon>
        <taxon>Ericales</taxon>
        <taxon>Actinidiaceae</taxon>
        <taxon>Actinidia</taxon>
    </lineage>
</organism>